<evidence type="ECO:0000256" key="4">
    <source>
        <dbReference type="ARBA" id="ARBA00022989"/>
    </source>
</evidence>
<dbReference type="InterPro" id="IPR011162">
    <property type="entry name" value="MHC_I/II-like_Ag-recog"/>
</dbReference>
<evidence type="ECO:0000256" key="6">
    <source>
        <dbReference type="ARBA" id="ARBA00023136"/>
    </source>
</evidence>
<dbReference type="InterPro" id="IPR014745">
    <property type="entry name" value="MHC_II_a/b_N"/>
</dbReference>
<evidence type="ECO:0000313" key="11">
    <source>
        <dbReference type="EMBL" id="NWS14668.1"/>
    </source>
</evidence>
<keyword evidence="7" id="KW-1015">Disulfide bond</keyword>
<dbReference type="SUPFAM" id="SSF54452">
    <property type="entry name" value="MHC antigen-recognition domain"/>
    <property type="match status" value="1"/>
</dbReference>
<feature type="non-terminal residue" evidence="11">
    <location>
        <position position="98"/>
    </location>
</feature>
<feature type="non-terminal residue" evidence="11">
    <location>
        <position position="1"/>
    </location>
</feature>
<dbReference type="InterPro" id="IPR000353">
    <property type="entry name" value="MHC_II_b_N"/>
</dbReference>
<keyword evidence="6" id="KW-0472">Membrane</keyword>
<evidence type="ECO:0000256" key="9">
    <source>
        <dbReference type="ARBA" id="ARBA00023182"/>
    </source>
</evidence>
<dbReference type="GO" id="GO:0042613">
    <property type="term" value="C:MHC class II protein complex"/>
    <property type="evidence" value="ECO:0007669"/>
    <property type="project" value="UniProtKB-KW"/>
</dbReference>
<dbReference type="AlphaFoldDB" id="A0A7K5D2W8"/>
<keyword evidence="2" id="KW-0812">Transmembrane</keyword>
<dbReference type="InterPro" id="IPR050160">
    <property type="entry name" value="MHC/Immunoglobulin"/>
</dbReference>
<dbReference type="GO" id="GO:0002250">
    <property type="term" value="P:adaptive immune response"/>
    <property type="evidence" value="ECO:0007669"/>
    <property type="project" value="UniProtKB-KW"/>
</dbReference>
<keyword evidence="3" id="KW-0391">Immunity</keyword>
<dbReference type="Gene3D" id="3.10.320.10">
    <property type="entry name" value="Class II Histocompatibility Antigen, M Beta Chain, Chain B, domain 1"/>
    <property type="match status" value="1"/>
</dbReference>
<feature type="domain" description="MHC class II beta chain N-terminal" evidence="10">
    <location>
        <begin position="18"/>
        <end position="92"/>
    </location>
</feature>
<keyword evidence="5" id="KW-1064">Adaptive immunity</keyword>
<comment type="caution">
    <text evidence="11">The sequence shown here is derived from an EMBL/GenBank/DDBJ whole genome shotgun (WGS) entry which is preliminary data.</text>
</comment>
<proteinExistence type="predicted"/>
<evidence type="ECO:0000256" key="5">
    <source>
        <dbReference type="ARBA" id="ARBA00023130"/>
    </source>
</evidence>
<accession>A0A7K5D2W8</accession>
<dbReference type="Proteomes" id="UP000525089">
    <property type="component" value="Unassembled WGS sequence"/>
</dbReference>
<gene>
    <name evidence="11" type="primary">Hb2l_0</name>
    <name evidence="11" type="ORF">PACMIN_R15702</name>
</gene>
<evidence type="ECO:0000313" key="12">
    <source>
        <dbReference type="Proteomes" id="UP000525089"/>
    </source>
</evidence>
<dbReference type="Pfam" id="PF00969">
    <property type="entry name" value="MHC_II_beta"/>
    <property type="match status" value="1"/>
</dbReference>
<dbReference type="EMBL" id="VYXB01003704">
    <property type="protein sequence ID" value="NWS14668.1"/>
    <property type="molecule type" value="Genomic_DNA"/>
</dbReference>
<keyword evidence="9" id="KW-0491">MHC II</keyword>
<evidence type="ECO:0000259" key="10">
    <source>
        <dbReference type="SMART" id="SM00921"/>
    </source>
</evidence>
<evidence type="ECO:0000256" key="7">
    <source>
        <dbReference type="ARBA" id="ARBA00023157"/>
    </source>
</evidence>
<dbReference type="GO" id="GO:0002504">
    <property type="term" value="P:antigen processing and presentation of peptide or polysaccharide antigen via MHC class II"/>
    <property type="evidence" value="ECO:0007669"/>
    <property type="project" value="UniProtKB-KW"/>
</dbReference>
<sequence length="98" mass="11588">PPEPCPAHTGVFQELGTAECYFTNGTERVRYVQRYIYNRQQYAHFDSDVGIHVGDTPRGEAVARYWNNDQDWLESRRAEVDRYCRHNYEVVTPFSVER</sequence>
<keyword evidence="4" id="KW-1133">Transmembrane helix</keyword>
<keyword evidence="12" id="KW-1185">Reference proteome</keyword>
<name>A0A7K5D2W8_9TYRA</name>
<reference evidence="11 12" key="1">
    <citation type="submission" date="2019-09" db="EMBL/GenBank/DDBJ databases">
        <title>Bird 10,000 Genomes (B10K) Project - Family phase.</title>
        <authorList>
            <person name="Zhang G."/>
        </authorList>
    </citation>
    <scope>NUCLEOTIDE SEQUENCE [LARGE SCALE GENOMIC DNA]</scope>
    <source>
        <strain evidence="11">B10K-DU-001-72</strain>
        <tissue evidence="11">Muscle</tissue>
    </source>
</reference>
<dbReference type="PANTHER" id="PTHR19944:SF99">
    <property type="entry name" value="HLA CLASS II HISTOCOMPATIBILITY ANTIGEN, DRB1 BETA CHAIN"/>
    <property type="match status" value="1"/>
</dbReference>
<dbReference type="SMART" id="SM00921">
    <property type="entry name" value="MHC_II_beta"/>
    <property type="match status" value="1"/>
</dbReference>
<dbReference type="PANTHER" id="PTHR19944">
    <property type="entry name" value="MHC CLASS II-RELATED"/>
    <property type="match status" value="1"/>
</dbReference>
<organism evidence="11 12">
    <name type="scientific">Pachyramphus minor</name>
    <dbReference type="NCBI Taxonomy" id="369605"/>
    <lineage>
        <taxon>Eukaryota</taxon>
        <taxon>Metazoa</taxon>
        <taxon>Chordata</taxon>
        <taxon>Craniata</taxon>
        <taxon>Vertebrata</taxon>
        <taxon>Euteleostomi</taxon>
        <taxon>Archelosauria</taxon>
        <taxon>Archosauria</taxon>
        <taxon>Dinosauria</taxon>
        <taxon>Saurischia</taxon>
        <taxon>Theropoda</taxon>
        <taxon>Coelurosauria</taxon>
        <taxon>Aves</taxon>
        <taxon>Neognathae</taxon>
        <taxon>Neoaves</taxon>
        <taxon>Telluraves</taxon>
        <taxon>Australaves</taxon>
        <taxon>Passeriformes</taxon>
        <taxon>Tyrannidae</taxon>
        <taxon>Pachyramphus</taxon>
    </lineage>
</organism>
<keyword evidence="8" id="KW-0325">Glycoprotein</keyword>
<evidence type="ECO:0000256" key="1">
    <source>
        <dbReference type="ARBA" id="ARBA00004479"/>
    </source>
</evidence>
<evidence type="ECO:0000256" key="8">
    <source>
        <dbReference type="ARBA" id="ARBA00023180"/>
    </source>
</evidence>
<protein>
    <submittedName>
        <fullName evidence="11">HB2L protein</fullName>
    </submittedName>
</protein>
<evidence type="ECO:0000256" key="3">
    <source>
        <dbReference type="ARBA" id="ARBA00022859"/>
    </source>
</evidence>
<evidence type="ECO:0000256" key="2">
    <source>
        <dbReference type="ARBA" id="ARBA00022692"/>
    </source>
</evidence>
<comment type="subcellular location">
    <subcellularLocation>
        <location evidence="1">Membrane</location>
        <topology evidence="1">Single-pass type I membrane protein</topology>
    </subcellularLocation>
</comment>
<dbReference type="FunFam" id="3.10.320.10:FF:000001">
    <property type="entry name" value="HLA class II histocompatibility antigen, DRB1-1 beta chain"/>
    <property type="match status" value="1"/>
</dbReference>